<protein>
    <submittedName>
        <fullName evidence="1">Uncharacterized protein</fullName>
    </submittedName>
</protein>
<gene>
    <name evidence="1" type="ORF">MKW98_026253</name>
</gene>
<dbReference type="EMBL" id="JAJJMB010009055">
    <property type="protein sequence ID" value="KAI3916782.1"/>
    <property type="molecule type" value="Genomic_DNA"/>
</dbReference>
<name>A0AAD4XH70_9MAGN</name>
<accession>A0AAD4XH70</accession>
<proteinExistence type="predicted"/>
<keyword evidence="2" id="KW-1185">Reference proteome</keyword>
<comment type="caution">
    <text evidence="1">The sequence shown here is derived from an EMBL/GenBank/DDBJ whole genome shotgun (WGS) entry which is preliminary data.</text>
</comment>
<evidence type="ECO:0000313" key="1">
    <source>
        <dbReference type="EMBL" id="KAI3916782.1"/>
    </source>
</evidence>
<evidence type="ECO:0000313" key="2">
    <source>
        <dbReference type="Proteomes" id="UP001202328"/>
    </source>
</evidence>
<dbReference type="Proteomes" id="UP001202328">
    <property type="component" value="Unassembled WGS sequence"/>
</dbReference>
<reference evidence="1" key="1">
    <citation type="submission" date="2022-04" db="EMBL/GenBank/DDBJ databases">
        <title>A functionally conserved STORR gene fusion in Papaver species that diverged 16.8 million years ago.</title>
        <authorList>
            <person name="Catania T."/>
        </authorList>
    </citation>
    <scope>NUCLEOTIDE SEQUENCE</scope>
    <source>
        <strain evidence="1">S-188037</strain>
    </source>
</reference>
<sequence length="115" mass="12672">MLDSPKQLSAPCNPIGLLLLIGHFCFLNSGLSSQGRILAFDVIKMQGKGKNAFGGTTINNFDVGYVIWKGAGWVLIRHISLFRLMRSLGISDAGRVLMWKQNSTQMPQPLVVVNR</sequence>
<organism evidence="1 2">
    <name type="scientific">Papaver atlanticum</name>
    <dbReference type="NCBI Taxonomy" id="357466"/>
    <lineage>
        <taxon>Eukaryota</taxon>
        <taxon>Viridiplantae</taxon>
        <taxon>Streptophyta</taxon>
        <taxon>Embryophyta</taxon>
        <taxon>Tracheophyta</taxon>
        <taxon>Spermatophyta</taxon>
        <taxon>Magnoliopsida</taxon>
        <taxon>Ranunculales</taxon>
        <taxon>Papaveraceae</taxon>
        <taxon>Papaveroideae</taxon>
        <taxon>Papaver</taxon>
    </lineage>
</organism>
<dbReference type="AlphaFoldDB" id="A0AAD4XH70"/>